<dbReference type="CDD" id="cd04020">
    <property type="entry name" value="C2B_SLP_1-2-3-4"/>
    <property type="match status" value="1"/>
</dbReference>
<dbReference type="PROSITE" id="PS50004">
    <property type="entry name" value="C2"/>
    <property type="match status" value="1"/>
</dbReference>
<feature type="region of interest" description="Disordered" evidence="8">
    <location>
        <begin position="1"/>
        <end position="27"/>
    </location>
</feature>
<evidence type="ECO:0000313" key="11">
    <source>
        <dbReference type="Ensembl" id="ENSNGAP00000013168.1"/>
    </source>
</evidence>
<comment type="subcellular location">
    <subcellularLocation>
        <location evidence="2">Cell membrane</location>
    </subcellularLocation>
    <subcellularLocation>
        <location evidence="1">Endomembrane system</location>
        <topology evidence="1">Peripheral membrane protein</topology>
    </subcellularLocation>
</comment>
<evidence type="ECO:0000256" key="4">
    <source>
        <dbReference type="ARBA" id="ARBA00022483"/>
    </source>
</evidence>
<dbReference type="Ensembl" id="ENSNGAT00000018744.1">
    <property type="protein sequence ID" value="ENSNGAP00000013168.1"/>
    <property type="gene ID" value="ENSNGAG00000014815.1"/>
</dbReference>
<dbReference type="Pfam" id="PF00168">
    <property type="entry name" value="C2"/>
    <property type="match status" value="2"/>
</dbReference>
<dbReference type="InterPro" id="IPR035892">
    <property type="entry name" value="C2_domain_sf"/>
</dbReference>
<keyword evidence="4" id="KW-0268">Exocytosis</keyword>
<evidence type="ECO:0000313" key="12">
    <source>
        <dbReference type="Proteomes" id="UP000694381"/>
    </source>
</evidence>
<dbReference type="Proteomes" id="UP000694381">
    <property type="component" value="Unassembled WGS sequence"/>
</dbReference>
<feature type="region of interest" description="Disordered" evidence="8">
    <location>
        <begin position="107"/>
        <end position="176"/>
    </location>
</feature>
<dbReference type="SMART" id="SM00239">
    <property type="entry name" value="C2"/>
    <property type="match status" value="2"/>
</dbReference>
<dbReference type="InterPro" id="IPR043567">
    <property type="entry name" value="SYTL1-5_C2B"/>
</dbReference>
<keyword evidence="12" id="KW-1185">Reference proteome</keyword>
<dbReference type="Gene3D" id="2.60.40.150">
    <property type="entry name" value="C2 domain"/>
    <property type="match status" value="2"/>
</dbReference>
<keyword evidence="5" id="KW-0597">Phosphoprotein</keyword>
<keyword evidence="6" id="KW-0677">Repeat</keyword>
<dbReference type="InterPro" id="IPR010911">
    <property type="entry name" value="Rab_BD"/>
</dbReference>
<dbReference type="FunFam" id="2.60.40.150:FF:000108">
    <property type="entry name" value="Synaptotagmin like 1"/>
    <property type="match status" value="1"/>
</dbReference>
<dbReference type="InterPro" id="IPR000008">
    <property type="entry name" value="C2_dom"/>
</dbReference>
<reference evidence="11" key="1">
    <citation type="submission" date="2025-08" db="UniProtKB">
        <authorList>
            <consortium name="Ensembl"/>
        </authorList>
    </citation>
    <scope>IDENTIFICATION</scope>
</reference>
<feature type="domain" description="C2" evidence="9">
    <location>
        <begin position="335"/>
        <end position="464"/>
    </location>
</feature>
<keyword evidence="3" id="KW-1003">Cell membrane</keyword>
<dbReference type="GO" id="GO:0006887">
    <property type="term" value="P:exocytosis"/>
    <property type="evidence" value="ECO:0007669"/>
    <property type="project" value="UniProtKB-KW"/>
</dbReference>
<dbReference type="PROSITE" id="PS50916">
    <property type="entry name" value="RABBD"/>
    <property type="match status" value="1"/>
</dbReference>
<keyword evidence="7" id="KW-0472">Membrane</keyword>
<dbReference type="GO" id="GO:0005886">
    <property type="term" value="C:plasma membrane"/>
    <property type="evidence" value="ECO:0007669"/>
    <property type="project" value="UniProtKB-SubCell"/>
</dbReference>
<gene>
    <name evidence="11" type="primary">Sytl1</name>
</gene>
<dbReference type="Gene3D" id="6.10.250.3000">
    <property type="match status" value="1"/>
</dbReference>
<sequence>MPRRGHPSQERLWALPPTPMAHGPEPEAEGLLDLSFLTEEEQEAITDVLKRDARLRQLEEGRVSKLRASLADPGQLKILTGDWFQEARSQRHHHTHFGSDLVRASIRRKKSSRGDQALGSDGEAEAFEKDTEEPEARIPTEVTAQKRHSVSQTSDHEKPQGQEGMWEPPGPGRVQVAEADPELDPVQRAEPEPQPPPAQIEVTSEILENGEETPGLDPSLDRMLSTSSSVSSLNSSTLSGSLMSLSGEVEAGGVLVRGAVHFALSYEPGAAELRVHVIQCQGLAAARRRRSDPYVKSYLLPDKQNKRKTSVKKRNLNPIFNETLRVPPSLDELPSRGLLSLSLKYVPAGSEGGGQPVSGELHFWVKEAQDLVPLRSGSLDTYIQCSVLPDDSRASRQRTRVVRRSLSPVFNHTMVYDGFGPADLRQACAELSLWDHGALANRQLGGTRLSLGTGSSYGLQVPWMDSTPEEKQLWQTLLERPCEWVDGLLPLRTNLVPRA</sequence>
<evidence type="ECO:0000256" key="7">
    <source>
        <dbReference type="ARBA" id="ARBA00023136"/>
    </source>
</evidence>
<protein>
    <submittedName>
        <fullName evidence="11">Synaptotagmin-like 1</fullName>
    </submittedName>
</protein>
<organism evidence="11 12">
    <name type="scientific">Nannospalax galili</name>
    <name type="common">Northern Israeli blind subterranean mole rat</name>
    <name type="synonym">Spalax galili</name>
    <dbReference type="NCBI Taxonomy" id="1026970"/>
    <lineage>
        <taxon>Eukaryota</taxon>
        <taxon>Metazoa</taxon>
        <taxon>Chordata</taxon>
        <taxon>Craniata</taxon>
        <taxon>Vertebrata</taxon>
        <taxon>Euteleostomi</taxon>
        <taxon>Mammalia</taxon>
        <taxon>Eutheria</taxon>
        <taxon>Euarchontoglires</taxon>
        <taxon>Glires</taxon>
        <taxon>Rodentia</taxon>
        <taxon>Myomorpha</taxon>
        <taxon>Muroidea</taxon>
        <taxon>Spalacidae</taxon>
        <taxon>Spalacinae</taxon>
        <taxon>Nannospalax</taxon>
    </lineage>
</organism>
<dbReference type="PANTHER" id="PTHR45716:SF3">
    <property type="entry name" value="SYNAPTOTAGMIN-LIKE PROTEIN 1"/>
    <property type="match status" value="1"/>
</dbReference>
<dbReference type="GO" id="GO:0031267">
    <property type="term" value="F:small GTPase binding"/>
    <property type="evidence" value="ECO:0007669"/>
    <property type="project" value="InterPro"/>
</dbReference>
<evidence type="ECO:0000256" key="2">
    <source>
        <dbReference type="ARBA" id="ARBA00004236"/>
    </source>
</evidence>
<name>A0A8C6R4S5_NANGA</name>
<evidence type="ECO:0000256" key="5">
    <source>
        <dbReference type="ARBA" id="ARBA00022553"/>
    </source>
</evidence>
<evidence type="ECO:0000256" key="3">
    <source>
        <dbReference type="ARBA" id="ARBA00022475"/>
    </source>
</evidence>
<dbReference type="GeneTree" id="ENSGT00940000160932"/>
<reference evidence="11" key="2">
    <citation type="submission" date="2025-09" db="UniProtKB">
        <authorList>
            <consortium name="Ensembl"/>
        </authorList>
    </citation>
    <scope>IDENTIFICATION</scope>
</reference>
<dbReference type="GO" id="GO:0006886">
    <property type="term" value="P:intracellular protein transport"/>
    <property type="evidence" value="ECO:0007669"/>
    <property type="project" value="InterPro"/>
</dbReference>
<dbReference type="GO" id="GO:0042043">
    <property type="term" value="F:neurexin family protein binding"/>
    <property type="evidence" value="ECO:0007669"/>
    <property type="project" value="TreeGrafter"/>
</dbReference>
<evidence type="ECO:0000256" key="8">
    <source>
        <dbReference type="SAM" id="MobiDB-lite"/>
    </source>
</evidence>
<evidence type="ECO:0000259" key="10">
    <source>
        <dbReference type="PROSITE" id="PS50916"/>
    </source>
</evidence>
<evidence type="ECO:0000256" key="1">
    <source>
        <dbReference type="ARBA" id="ARBA00004184"/>
    </source>
</evidence>
<feature type="compositionally biased region" description="Basic and acidic residues" evidence="8">
    <location>
        <begin position="126"/>
        <end position="138"/>
    </location>
</feature>
<dbReference type="AlphaFoldDB" id="A0A8C6R4S5"/>
<dbReference type="GO" id="GO:0070382">
    <property type="term" value="C:exocytic vesicle"/>
    <property type="evidence" value="ECO:0007669"/>
    <property type="project" value="TreeGrafter"/>
</dbReference>
<dbReference type="FunFam" id="2.60.40.150:FF:000212">
    <property type="entry name" value="Synaptotagmin like 1"/>
    <property type="match status" value="1"/>
</dbReference>
<accession>A0A8C6R4S5</accession>
<evidence type="ECO:0000259" key="9">
    <source>
        <dbReference type="PROSITE" id="PS50004"/>
    </source>
</evidence>
<feature type="domain" description="RabBD" evidence="10">
    <location>
        <begin position="31"/>
        <end position="87"/>
    </location>
</feature>
<dbReference type="PANTHER" id="PTHR45716">
    <property type="entry name" value="BITESIZE, ISOFORM I"/>
    <property type="match status" value="1"/>
</dbReference>
<dbReference type="SUPFAM" id="SSF49562">
    <property type="entry name" value="C2 domain (Calcium/lipid-binding domain, CaLB)"/>
    <property type="match status" value="2"/>
</dbReference>
<evidence type="ECO:0000256" key="6">
    <source>
        <dbReference type="ARBA" id="ARBA00022737"/>
    </source>
</evidence>
<proteinExistence type="predicted"/>